<organism evidence="1 2">
    <name type="scientific">Cohnella silvisoli</name>
    <dbReference type="NCBI Taxonomy" id="2873699"/>
    <lineage>
        <taxon>Bacteria</taxon>
        <taxon>Bacillati</taxon>
        <taxon>Bacillota</taxon>
        <taxon>Bacilli</taxon>
        <taxon>Bacillales</taxon>
        <taxon>Paenibacillaceae</taxon>
        <taxon>Cohnella</taxon>
    </lineage>
</organism>
<evidence type="ECO:0000313" key="2">
    <source>
        <dbReference type="Proteomes" id="UP001493487"/>
    </source>
</evidence>
<protein>
    <submittedName>
        <fullName evidence="1">Uncharacterized protein</fullName>
    </submittedName>
</protein>
<accession>A0ABV1KYX6</accession>
<dbReference type="RefSeq" id="WP_232187154.1">
    <property type="nucleotide sequence ID" value="NZ_JAIOAP010000011.1"/>
</dbReference>
<name>A0ABV1KYX6_9BACL</name>
<proteinExistence type="predicted"/>
<dbReference type="Proteomes" id="UP001493487">
    <property type="component" value="Unassembled WGS sequence"/>
</dbReference>
<gene>
    <name evidence="1" type="ORF">QJS35_20555</name>
</gene>
<dbReference type="EMBL" id="JASKHM010000012">
    <property type="protein sequence ID" value="MEQ4484781.1"/>
    <property type="molecule type" value="Genomic_DNA"/>
</dbReference>
<evidence type="ECO:0000313" key="1">
    <source>
        <dbReference type="EMBL" id="MEQ4484781.1"/>
    </source>
</evidence>
<keyword evidence="2" id="KW-1185">Reference proteome</keyword>
<reference evidence="1 2" key="1">
    <citation type="journal article" date="2023" name="Genome Announc.">
        <title>Pan-Genome Analyses of the Genus Cohnella and Proposal of the Novel Species Cohnella silvisoli sp. nov., Isolated from Forest Soil.</title>
        <authorList>
            <person name="Wang C."/>
            <person name="Mao L."/>
            <person name="Bao G."/>
            <person name="Zhu H."/>
        </authorList>
    </citation>
    <scope>NUCLEOTIDE SEQUENCE [LARGE SCALE GENOMIC DNA]</scope>
    <source>
        <strain evidence="1 2">NL03-T5-1</strain>
    </source>
</reference>
<comment type="caution">
    <text evidence="1">The sequence shown here is derived from an EMBL/GenBank/DDBJ whole genome shotgun (WGS) entry which is preliminary data.</text>
</comment>
<sequence length="67" mass="7701">MTTLAWSPALRHEVKRLKFLRVYEDERSLSSIQQAGGSLSDQEKRAVDKTFSAKASDQANTSYDYWM</sequence>